<comment type="caution">
    <text evidence="1">The sequence shown here is derived from an EMBL/GenBank/DDBJ whole genome shotgun (WGS) entry which is preliminary data.</text>
</comment>
<name>A0A9D3MHH0_ANGAN</name>
<accession>A0A9D3MHH0</accession>
<dbReference type="AlphaFoldDB" id="A0A9D3MHH0"/>
<dbReference type="EMBL" id="JAFIRN010000005">
    <property type="protein sequence ID" value="KAG5848990.1"/>
    <property type="molecule type" value="Genomic_DNA"/>
</dbReference>
<organism evidence="1 2">
    <name type="scientific">Anguilla anguilla</name>
    <name type="common">European freshwater eel</name>
    <name type="synonym">Muraena anguilla</name>
    <dbReference type="NCBI Taxonomy" id="7936"/>
    <lineage>
        <taxon>Eukaryota</taxon>
        <taxon>Metazoa</taxon>
        <taxon>Chordata</taxon>
        <taxon>Craniata</taxon>
        <taxon>Vertebrata</taxon>
        <taxon>Euteleostomi</taxon>
        <taxon>Actinopterygii</taxon>
        <taxon>Neopterygii</taxon>
        <taxon>Teleostei</taxon>
        <taxon>Anguilliformes</taxon>
        <taxon>Anguillidae</taxon>
        <taxon>Anguilla</taxon>
    </lineage>
</organism>
<gene>
    <name evidence="1" type="ORF">ANANG_G00105320</name>
</gene>
<protein>
    <submittedName>
        <fullName evidence="1">Uncharacterized protein</fullName>
    </submittedName>
</protein>
<evidence type="ECO:0000313" key="2">
    <source>
        <dbReference type="Proteomes" id="UP001044222"/>
    </source>
</evidence>
<keyword evidence="2" id="KW-1185">Reference proteome</keyword>
<dbReference type="InterPro" id="IPR052208">
    <property type="entry name" value="DmX-like/RAVE_component"/>
</dbReference>
<dbReference type="GO" id="GO:0007035">
    <property type="term" value="P:vacuolar acidification"/>
    <property type="evidence" value="ECO:0007669"/>
    <property type="project" value="TreeGrafter"/>
</dbReference>
<sequence>MELIFLLQESQQETTVKQLQSPLPLPTTLPLLSASIAATKTVIANPVLHLSNHIHDILFTIVQMETPPHPNIIDDRVNSLHTLAASLSACIYQALCDSHSLPPKGLLLSERRRLRTESIEEHATPSSSPALWPGVSSLISLVASAQGEDQPKLNVMLCEAVVAVYLSLLIHGLGTLSSNELFRLAAHPSTPACGPPCSGEGPS</sequence>
<dbReference type="Proteomes" id="UP001044222">
    <property type="component" value="Unassembled WGS sequence"/>
</dbReference>
<evidence type="ECO:0000313" key="1">
    <source>
        <dbReference type="EMBL" id="KAG5848990.1"/>
    </source>
</evidence>
<reference evidence="1" key="1">
    <citation type="submission" date="2021-01" db="EMBL/GenBank/DDBJ databases">
        <title>A chromosome-scale assembly of European eel, Anguilla anguilla.</title>
        <authorList>
            <person name="Henkel C."/>
            <person name="Jong-Raadsen S.A."/>
            <person name="Dufour S."/>
            <person name="Weltzien F.-A."/>
            <person name="Palstra A.P."/>
            <person name="Pelster B."/>
            <person name="Spaink H.P."/>
            <person name="Van Den Thillart G.E."/>
            <person name="Jansen H."/>
            <person name="Zahm M."/>
            <person name="Klopp C."/>
            <person name="Cedric C."/>
            <person name="Louis A."/>
            <person name="Berthelot C."/>
            <person name="Parey E."/>
            <person name="Roest Crollius H."/>
            <person name="Montfort J."/>
            <person name="Robinson-Rechavi M."/>
            <person name="Bucao C."/>
            <person name="Bouchez O."/>
            <person name="Gislard M."/>
            <person name="Lluch J."/>
            <person name="Milhes M."/>
            <person name="Lampietro C."/>
            <person name="Lopez Roques C."/>
            <person name="Donnadieu C."/>
            <person name="Braasch I."/>
            <person name="Desvignes T."/>
            <person name="Postlethwait J."/>
            <person name="Bobe J."/>
            <person name="Guiguen Y."/>
            <person name="Dirks R."/>
        </authorList>
    </citation>
    <scope>NUCLEOTIDE SEQUENCE</scope>
    <source>
        <strain evidence="1">Tag_6206</strain>
        <tissue evidence="1">Liver</tissue>
    </source>
</reference>
<dbReference type="PANTHER" id="PTHR13950">
    <property type="entry name" value="RABCONNECTIN-RELATED"/>
    <property type="match status" value="1"/>
</dbReference>
<dbReference type="PANTHER" id="PTHR13950:SF13">
    <property type="entry name" value="DMX-LIKE PROTEIN 2"/>
    <property type="match status" value="1"/>
</dbReference>
<dbReference type="GO" id="GO:0043291">
    <property type="term" value="C:RAVE complex"/>
    <property type="evidence" value="ECO:0007669"/>
    <property type="project" value="TreeGrafter"/>
</dbReference>
<proteinExistence type="predicted"/>